<dbReference type="CDD" id="cd00067">
    <property type="entry name" value="GAL4"/>
    <property type="match status" value="1"/>
</dbReference>
<keyword evidence="2" id="KW-0862">Zinc</keyword>
<keyword evidence="4" id="KW-0238">DNA-binding</keyword>
<evidence type="ECO:0000256" key="1">
    <source>
        <dbReference type="ARBA" id="ARBA00022723"/>
    </source>
</evidence>
<evidence type="ECO:0000256" key="5">
    <source>
        <dbReference type="ARBA" id="ARBA00023163"/>
    </source>
</evidence>
<dbReference type="GO" id="GO:0000981">
    <property type="term" value="F:DNA-binding transcription factor activity, RNA polymerase II-specific"/>
    <property type="evidence" value="ECO:0007669"/>
    <property type="project" value="InterPro"/>
</dbReference>
<evidence type="ECO:0000256" key="3">
    <source>
        <dbReference type="ARBA" id="ARBA00023015"/>
    </source>
</evidence>
<organism evidence="10 11">
    <name type="scientific">Obba rivulosa</name>
    <dbReference type="NCBI Taxonomy" id="1052685"/>
    <lineage>
        <taxon>Eukaryota</taxon>
        <taxon>Fungi</taxon>
        <taxon>Dikarya</taxon>
        <taxon>Basidiomycota</taxon>
        <taxon>Agaricomycotina</taxon>
        <taxon>Agaricomycetes</taxon>
        <taxon>Polyporales</taxon>
        <taxon>Gelatoporiaceae</taxon>
        <taxon>Obba</taxon>
    </lineage>
</organism>
<accession>A0A8E2AQW4</accession>
<keyword evidence="6" id="KW-0539">Nucleus</keyword>
<gene>
    <name evidence="10" type="ORF">OBBRIDRAFT_813230</name>
</gene>
<dbReference type="PROSITE" id="PS50048">
    <property type="entry name" value="ZN2_CY6_FUNGAL_2"/>
    <property type="match status" value="1"/>
</dbReference>
<evidence type="ECO:0000256" key="6">
    <source>
        <dbReference type="ARBA" id="ARBA00023242"/>
    </source>
</evidence>
<evidence type="ECO:0000256" key="4">
    <source>
        <dbReference type="ARBA" id="ARBA00023125"/>
    </source>
</evidence>
<reference evidence="10 11" key="1">
    <citation type="submission" date="2016-07" db="EMBL/GenBank/DDBJ databases">
        <title>Draft genome of the white-rot fungus Obba rivulosa 3A-2.</title>
        <authorList>
            <consortium name="DOE Joint Genome Institute"/>
            <person name="Miettinen O."/>
            <person name="Riley R."/>
            <person name="Acob R."/>
            <person name="Barry K."/>
            <person name="Cullen D."/>
            <person name="De Vries R."/>
            <person name="Hainaut M."/>
            <person name="Hatakka A."/>
            <person name="Henrissat B."/>
            <person name="Hilden K."/>
            <person name="Kuo R."/>
            <person name="Labutti K."/>
            <person name="Lipzen A."/>
            <person name="Makela M.R."/>
            <person name="Sandor L."/>
            <person name="Spatafora J.W."/>
            <person name="Grigoriev I.V."/>
            <person name="Hibbett D.S."/>
        </authorList>
    </citation>
    <scope>NUCLEOTIDE SEQUENCE [LARGE SCALE GENOMIC DNA]</scope>
    <source>
        <strain evidence="10 11">3A-2</strain>
    </source>
</reference>
<dbReference type="SUPFAM" id="SSF57701">
    <property type="entry name" value="Zn2/Cys6 DNA-binding domain"/>
    <property type="match status" value="1"/>
</dbReference>
<evidence type="ECO:0000256" key="2">
    <source>
        <dbReference type="ARBA" id="ARBA00022833"/>
    </source>
</evidence>
<evidence type="ECO:0000259" key="9">
    <source>
        <dbReference type="PROSITE" id="PS50048"/>
    </source>
</evidence>
<dbReference type="GO" id="GO:0003677">
    <property type="term" value="F:DNA binding"/>
    <property type="evidence" value="ECO:0007669"/>
    <property type="project" value="UniProtKB-KW"/>
</dbReference>
<dbReference type="PANTHER" id="PTHR47659">
    <property type="entry name" value="ZN(II)2CYS6 TRANSCRIPTION FACTOR (EUROFUNG)-RELATED"/>
    <property type="match status" value="1"/>
</dbReference>
<dbReference type="InterPro" id="IPR001138">
    <property type="entry name" value="Zn2Cys6_DnaBD"/>
</dbReference>
<dbReference type="InterPro" id="IPR036864">
    <property type="entry name" value="Zn2-C6_fun-type_DNA-bd_sf"/>
</dbReference>
<feature type="compositionally biased region" description="Polar residues" evidence="8">
    <location>
        <begin position="263"/>
        <end position="291"/>
    </location>
</feature>
<feature type="compositionally biased region" description="Low complexity" evidence="8">
    <location>
        <begin position="324"/>
        <end position="341"/>
    </location>
</feature>
<feature type="region of interest" description="Disordered" evidence="8">
    <location>
        <begin position="262"/>
        <end position="363"/>
    </location>
</feature>
<feature type="compositionally biased region" description="Pro residues" evidence="8">
    <location>
        <begin position="20"/>
        <end position="32"/>
    </location>
</feature>
<evidence type="ECO:0000313" key="10">
    <source>
        <dbReference type="EMBL" id="OCH89283.1"/>
    </source>
</evidence>
<feature type="domain" description="Zn(2)-C6 fungal-type" evidence="9">
    <location>
        <begin position="112"/>
        <end position="143"/>
    </location>
</feature>
<dbReference type="EMBL" id="KV722430">
    <property type="protein sequence ID" value="OCH89283.1"/>
    <property type="molecule type" value="Genomic_DNA"/>
</dbReference>
<dbReference type="SMART" id="SM00066">
    <property type="entry name" value="GAL4"/>
    <property type="match status" value="1"/>
</dbReference>
<feature type="compositionally biased region" description="Polar residues" evidence="8">
    <location>
        <begin position="1"/>
        <end position="11"/>
    </location>
</feature>
<feature type="region of interest" description="Disordered" evidence="8">
    <location>
        <begin position="1"/>
        <end position="32"/>
    </location>
</feature>
<evidence type="ECO:0000313" key="11">
    <source>
        <dbReference type="Proteomes" id="UP000250043"/>
    </source>
</evidence>
<dbReference type="Gene3D" id="4.10.240.10">
    <property type="entry name" value="Zn(2)-C6 fungal-type DNA-binding domain"/>
    <property type="match status" value="1"/>
</dbReference>
<dbReference type="InterPro" id="IPR050335">
    <property type="entry name" value="ERT1_acuK_gluconeogen_tf"/>
</dbReference>
<keyword evidence="3" id="KW-0805">Transcription regulation</keyword>
<keyword evidence="11" id="KW-1185">Reference proteome</keyword>
<feature type="region of interest" description="Disordered" evidence="8">
    <location>
        <begin position="200"/>
        <end position="227"/>
    </location>
</feature>
<proteinExistence type="predicted"/>
<feature type="compositionally biased region" description="Basic residues" evidence="8">
    <location>
        <begin position="148"/>
        <end position="162"/>
    </location>
</feature>
<dbReference type="Proteomes" id="UP000250043">
    <property type="component" value="Unassembled WGS sequence"/>
</dbReference>
<name>A0A8E2AQW4_9APHY</name>
<feature type="region of interest" description="Disordered" evidence="8">
    <location>
        <begin position="148"/>
        <end position="187"/>
    </location>
</feature>
<protein>
    <recommendedName>
        <fullName evidence="7">Transcription activator of gluconeogenesis ERT1</fullName>
    </recommendedName>
</protein>
<dbReference type="GO" id="GO:0008270">
    <property type="term" value="F:zinc ion binding"/>
    <property type="evidence" value="ECO:0007669"/>
    <property type="project" value="InterPro"/>
</dbReference>
<feature type="compositionally biased region" description="Polar residues" evidence="8">
    <location>
        <begin position="165"/>
        <end position="178"/>
    </location>
</feature>
<evidence type="ECO:0000256" key="7">
    <source>
        <dbReference type="ARBA" id="ARBA00040903"/>
    </source>
</evidence>
<sequence>MASEQAKSAPSAQEHIQPHPIAPYPPQHNGYYPPPPPGYPYYAYAPMPDGHDPNVPNGAPPPPYYMAFPPPPPGMVYAYPAPPPGQGFPPYPAGVPLQPSQPRPKRKQVKMACTNCAGACKRCDEARPCERCVKYGISDTCVDGVRKERKKGIKRGPYKRKNRSSDSFSGGTNATTEQPTPPAPYPMPPEGYYPYFYPPPPGYAPPAHDGQNHGEGVPNGSPQSIPHPGYYPMHHPAMYPPFPGYAAAGPIPYGVAPAAVSAPPQNGAQTASTNGRSTADGNAEASGSNTTKGKKRSRAKADEEGGSKTKKTKPASTAVEPQPNGNTNGANGDAGAAHAIGSGTHEAGPAVNGTDMRTLVSVQ</sequence>
<dbReference type="OrthoDB" id="5575144at2759"/>
<evidence type="ECO:0000256" key="8">
    <source>
        <dbReference type="SAM" id="MobiDB-lite"/>
    </source>
</evidence>
<keyword evidence="5" id="KW-0804">Transcription</keyword>
<keyword evidence="1" id="KW-0479">Metal-binding</keyword>
<dbReference type="PANTHER" id="PTHR47659:SF7">
    <property type="entry name" value="FUNGAL TRANSCRIPTIONAL REGULATORY PROTEIN, N-TERMINAL DOMAIN-CONTAINING PROTEIN"/>
    <property type="match status" value="1"/>
</dbReference>
<dbReference type="AlphaFoldDB" id="A0A8E2AQW4"/>